<dbReference type="Proteomes" id="UP000681720">
    <property type="component" value="Unassembled WGS sequence"/>
</dbReference>
<dbReference type="SUPFAM" id="SSF52374">
    <property type="entry name" value="Nucleotidylyl transferase"/>
    <property type="match status" value="1"/>
</dbReference>
<dbReference type="PANTHER" id="PTHR43740">
    <property type="entry name" value="LEUCYL-TRNA SYNTHETASE"/>
    <property type="match status" value="1"/>
</dbReference>
<proteinExistence type="inferred from homology"/>
<dbReference type="GO" id="GO:0005524">
    <property type="term" value="F:ATP binding"/>
    <property type="evidence" value="ECO:0007669"/>
    <property type="project" value="UniProtKB-KW"/>
</dbReference>
<comment type="similarity">
    <text evidence="1">Belongs to the class-I aminoacyl-tRNA synthetase family.</text>
</comment>
<evidence type="ECO:0000256" key="1">
    <source>
        <dbReference type="ARBA" id="ARBA00005594"/>
    </source>
</evidence>
<feature type="non-terminal residue" evidence="9">
    <location>
        <position position="1"/>
    </location>
</feature>
<keyword evidence="4" id="KW-0547">Nucleotide-binding</keyword>
<dbReference type="InterPro" id="IPR002300">
    <property type="entry name" value="aa-tRNA-synth_Ia"/>
</dbReference>
<evidence type="ECO:0000256" key="2">
    <source>
        <dbReference type="ARBA" id="ARBA00013164"/>
    </source>
</evidence>
<feature type="non-terminal residue" evidence="9">
    <location>
        <position position="76"/>
    </location>
</feature>
<feature type="domain" description="Aminoacyl-tRNA synthetase class Ia" evidence="8">
    <location>
        <begin position="20"/>
        <end position="75"/>
    </location>
</feature>
<dbReference type="GO" id="GO:0005739">
    <property type="term" value="C:mitochondrion"/>
    <property type="evidence" value="ECO:0007669"/>
    <property type="project" value="TreeGrafter"/>
</dbReference>
<evidence type="ECO:0000256" key="5">
    <source>
        <dbReference type="ARBA" id="ARBA00022840"/>
    </source>
</evidence>
<dbReference type="EC" id="6.1.1.4" evidence="2"/>
<evidence type="ECO:0000256" key="4">
    <source>
        <dbReference type="ARBA" id="ARBA00022741"/>
    </source>
</evidence>
<name>A0A8S3I8F5_9BILA</name>
<sequence length="76" mass="9321">PKTAATERTKEIEKHWIPKLFEEHEKYQLEQDNDQKQKMYILPMFPYPSGRLHMGHVRVYTLSDTLARYYRMRGHR</sequence>
<evidence type="ECO:0000256" key="3">
    <source>
        <dbReference type="ARBA" id="ARBA00022598"/>
    </source>
</evidence>
<dbReference type="GO" id="GO:0004823">
    <property type="term" value="F:leucine-tRNA ligase activity"/>
    <property type="evidence" value="ECO:0007669"/>
    <property type="project" value="UniProtKB-EC"/>
</dbReference>
<evidence type="ECO:0000256" key="6">
    <source>
        <dbReference type="ARBA" id="ARBA00022917"/>
    </source>
</evidence>
<keyword evidence="6" id="KW-0648">Protein biosynthesis</keyword>
<organism evidence="9 10">
    <name type="scientific">Rotaria magnacalcarata</name>
    <dbReference type="NCBI Taxonomy" id="392030"/>
    <lineage>
        <taxon>Eukaryota</taxon>
        <taxon>Metazoa</taxon>
        <taxon>Spiralia</taxon>
        <taxon>Gnathifera</taxon>
        <taxon>Rotifera</taxon>
        <taxon>Eurotatoria</taxon>
        <taxon>Bdelloidea</taxon>
        <taxon>Philodinida</taxon>
        <taxon>Philodinidae</taxon>
        <taxon>Rotaria</taxon>
    </lineage>
</organism>
<comment type="caution">
    <text evidence="9">The sequence shown here is derived from an EMBL/GenBank/DDBJ whole genome shotgun (WGS) entry which is preliminary data.</text>
</comment>
<dbReference type="PROSITE" id="PS00178">
    <property type="entry name" value="AA_TRNA_LIGASE_I"/>
    <property type="match status" value="1"/>
</dbReference>
<evidence type="ECO:0000313" key="9">
    <source>
        <dbReference type="EMBL" id="CAF5193942.1"/>
    </source>
</evidence>
<dbReference type="Pfam" id="PF00133">
    <property type="entry name" value="tRNA-synt_1"/>
    <property type="match status" value="1"/>
</dbReference>
<dbReference type="GO" id="GO:0006429">
    <property type="term" value="P:leucyl-tRNA aminoacylation"/>
    <property type="evidence" value="ECO:0007669"/>
    <property type="project" value="InterPro"/>
</dbReference>
<keyword evidence="7" id="KW-0030">Aminoacyl-tRNA synthetase</keyword>
<dbReference type="InterPro" id="IPR001412">
    <property type="entry name" value="aa-tRNA-synth_I_CS"/>
</dbReference>
<keyword evidence="5" id="KW-0067">ATP-binding</keyword>
<dbReference type="InterPro" id="IPR014729">
    <property type="entry name" value="Rossmann-like_a/b/a_fold"/>
</dbReference>
<dbReference type="AlphaFoldDB" id="A0A8S3I8F5"/>
<keyword evidence="3" id="KW-0436">Ligase</keyword>
<evidence type="ECO:0000259" key="8">
    <source>
        <dbReference type="Pfam" id="PF00133"/>
    </source>
</evidence>
<dbReference type="PANTHER" id="PTHR43740:SF2">
    <property type="entry name" value="LEUCINE--TRNA LIGASE, MITOCHONDRIAL"/>
    <property type="match status" value="1"/>
</dbReference>
<dbReference type="InterPro" id="IPR002302">
    <property type="entry name" value="Leu-tRNA-ligase"/>
</dbReference>
<evidence type="ECO:0000256" key="7">
    <source>
        <dbReference type="ARBA" id="ARBA00023146"/>
    </source>
</evidence>
<dbReference type="GO" id="GO:0032543">
    <property type="term" value="P:mitochondrial translation"/>
    <property type="evidence" value="ECO:0007669"/>
    <property type="project" value="TreeGrafter"/>
</dbReference>
<protein>
    <recommendedName>
        <fullName evidence="2">leucine--tRNA ligase</fullName>
        <ecNumber evidence="2">6.1.1.4</ecNumber>
    </recommendedName>
</protein>
<evidence type="ECO:0000313" key="10">
    <source>
        <dbReference type="Proteomes" id="UP000681720"/>
    </source>
</evidence>
<dbReference type="EMBL" id="CAJOBJ010340022">
    <property type="protein sequence ID" value="CAF5193942.1"/>
    <property type="molecule type" value="Genomic_DNA"/>
</dbReference>
<reference evidence="9" key="1">
    <citation type="submission" date="2021-02" db="EMBL/GenBank/DDBJ databases">
        <authorList>
            <person name="Nowell W R."/>
        </authorList>
    </citation>
    <scope>NUCLEOTIDE SEQUENCE</scope>
</reference>
<gene>
    <name evidence="9" type="ORF">GIL414_LOCUS74067</name>
</gene>
<accession>A0A8S3I8F5</accession>
<dbReference type="Gene3D" id="3.40.50.620">
    <property type="entry name" value="HUPs"/>
    <property type="match status" value="1"/>
</dbReference>